<comment type="caution">
    <text evidence="2">The sequence shown here is derived from an EMBL/GenBank/DDBJ whole genome shotgun (WGS) entry which is preliminary data.</text>
</comment>
<dbReference type="EMBL" id="BGPR01000008">
    <property type="protein sequence ID" value="GBL75697.1"/>
    <property type="molecule type" value="Genomic_DNA"/>
</dbReference>
<keyword evidence="3" id="KW-1185">Reference proteome</keyword>
<dbReference type="Proteomes" id="UP000499080">
    <property type="component" value="Unassembled WGS sequence"/>
</dbReference>
<name>A0A4Y2A810_ARAVE</name>
<dbReference type="AlphaFoldDB" id="A0A4Y2A810"/>
<organism evidence="2 3">
    <name type="scientific">Araneus ventricosus</name>
    <name type="common">Orbweaver spider</name>
    <name type="synonym">Epeira ventricosa</name>
    <dbReference type="NCBI Taxonomy" id="182803"/>
    <lineage>
        <taxon>Eukaryota</taxon>
        <taxon>Metazoa</taxon>
        <taxon>Ecdysozoa</taxon>
        <taxon>Arthropoda</taxon>
        <taxon>Chelicerata</taxon>
        <taxon>Arachnida</taxon>
        <taxon>Araneae</taxon>
        <taxon>Araneomorphae</taxon>
        <taxon>Entelegynae</taxon>
        <taxon>Araneoidea</taxon>
        <taxon>Araneidae</taxon>
        <taxon>Araneus</taxon>
    </lineage>
</organism>
<feature type="region of interest" description="Disordered" evidence="1">
    <location>
        <begin position="1"/>
        <end position="24"/>
    </location>
</feature>
<protein>
    <submittedName>
        <fullName evidence="2">Uncharacterized protein</fullName>
    </submittedName>
</protein>
<evidence type="ECO:0000313" key="2">
    <source>
        <dbReference type="EMBL" id="GBL75697.1"/>
    </source>
</evidence>
<reference evidence="2 3" key="1">
    <citation type="journal article" date="2019" name="Sci. Rep.">
        <title>Orb-weaving spider Araneus ventricosus genome elucidates the spidroin gene catalogue.</title>
        <authorList>
            <person name="Kono N."/>
            <person name="Nakamura H."/>
            <person name="Ohtoshi R."/>
            <person name="Moran D.A.P."/>
            <person name="Shinohara A."/>
            <person name="Yoshida Y."/>
            <person name="Fujiwara M."/>
            <person name="Mori M."/>
            <person name="Tomita M."/>
            <person name="Arakawa K."/>
        </authorList>
    </citation>
    <scope>NUCLEOTIDE SEQUENCE [LARGE SCALE GENOMIC DNA]</scope>
</reference>
<accession>A0A4Y2A810</accession>
<evidence type="ECO:0000313" key="3">
    <source>
        <dbReference type="Proteomes" id="UP000499080"/>
    </source>
</evidence>
<evidence type="ECO:0000256" key="1">
    <source>
        <dbReference type="SAM" id="MobiDB-lite"/>
    </source>
</evidence>
<gene>
    <name evidence="2" type="ORF">AVEN_155004_1</name>
</gene>
<proteinExistence type="predicted"/>
<sequence>MTSSRERQPGTVNPAQKPPLRMAHATTPRFTGVRHLRWAPRDPPPLLENLLTYRAASHPCAKDEIMPSVCALKCRGYLMKISLQALYHATMLSDYAVYAGVDPGFFRGSFIWKKIFV</sequence>